<dbReference type="Pfam" id="PF01416">
    <property type="entry name" value="PseudoU_synth_1"/>
    <property type="match status" value="2"/>
</dbReference>
<comment type="caution">
    <text evidence="5">Lacks conserved residue(s) required for the propagation of feature annotation.</text>
</comment>
<dbReference type="InterPro" id="IPR020084">
    <property type="entry name" value="NUDIX_hydrolase_CS"/>
</dbReference>
<dbReference type="Pfam" id="PF00293">
    <property type="entry name" value="NUDIX"/>
    <property type="match status" value="1"/>
</dbReference>
<dbReference type="EC" id="5.4.99.12" evidence="5"/>
<proteinExistence type="inferred from homology"/>
<gene>
    <name evidence="5" type="primary">truA</name>
    <name evidence="8" type="ORF">SAMN04487850_0363</name>
</gene>
<reference evidence="8 9" key="1">
    <citation type="submission" date="2016-10" db="EMBL/GenBank/DDBJ databases">
        <authorList>
            <person name="de Groot N.N."/>
        </authorList>
    </citation>
    <scope>NUCLEOTIDE SEQUENCE [LARGE SCALE GENOMIC DNA]</scope>
    <source>
        <strain evidence="8 9">TC2-24</strain>
    </source>
</reference>
<dbReference type="GO" id="GO:0160147">
    <property type="term" value="F:tRNA pseudouridine(38-40) synthase activity"/>
    <property type="evidence" value="ECO:0007669"/>
    <property type="project" value="UniProtKB-EC"/>
</dbReference>
<dbReference type="InterPro" id="IPR015797">
    <property type="entry name" value="NUDIX_hydrolase-like_dom_sf"/>
</dbReference>
<feature type="binding site" evidence="5">
    <location>
        <position position="277"/>
    </location>
    <ligand>
        <name>substrate</name>
    </ligand>
</feature>
<dbReference type="GO" id="GO:0016787">
    <property type="term" value="F:hydrolase activity"/>
    <property type="evidence" value="ECO:0007669"/>
    <property type="project" value="UniProtKB-KW"/>
</dbReference>
<keyword evidence="3" id="KW-0378">Hydrolase</keyword>
<evidence type="ECO:0000259" key="7">
    <source>
        <dbReference type="PROSITE" id="PS51462"/>
    </source>
</evidence>
<keyword evidence="2 5" id="KW-0819">tRNA processing</keyword>
<evidence type="ECO:0000256" key="3">
    <source>
        <dbReference type="ARBA" id="ARBA00022801"/>
    </source>
</evidence>
<name>A0A1I0M7Q9_9BACT</name>
<dbReference type="PROSITE" id="PS51462">
    <property type="entry name" value="NUDIX"/>
    <property type="match status" value="1"/>
</dbReference>
<dbReference type="NCBIfam" id="TIGR00071">
    <property type="entry name" value="hisT_truA"/>
    <property type="match status" value="1"/>
</dbReference>
<feature type="active site" description="Nucleophile" evidence="5">
    <location>
        <position position="218"/>
    </location>
</feature>
<keyword evidence="4 5" id="KW-0413">Isomerase</keyword>
<dbReference type="EMBL" id="FOIQ01000001">
    <property type="protein sequence ID" value="SEV83810.1"/>
    <property type="molecule type" value="Genomic_DNA"/>
</dbReference>
<keyword evidence="9" id="KW-1185">Reference proteome</keyword>
<comment type="function">
    <text evidence="5">Formation of pseudouridine at positions 38, 39 and 40 in the anticodon stem and loop of transfer RNAs.</text>
</comment>
<dbReference type="Proteomes" id="UP000199373">
    <property type="component" value="Unassembled WGS sequence"/>
</dbReference>
<sequence length="410" mass="47178">MQDNRLETFPLVDENGVVIGSATRGECHDGSKLLHPVVHLHVFNSKGELYLQKRPAWKDIQPGKWDTAVGGHIDYGETPEEALTREVREELGITAFVPERLGMYVFESQREKELVYVHRTVYDGPVCPSEELDGGRFWSVQEIRETIGKGVLTPNFENEFQRFFPKTQRYFITLCYDGTRYHGWQIQPNGESVQERLQQALSTLLRESVAVTGAGRTDAGVHARMMVAHFDYRCGVIDCDQLAYKLNRLLPYDIAIQKIEPVEDEMHARFSAVSRTYHYYIHTVKEPFLRAYSCELHYPLDFDRMNEAAQTLLEYEDFGAFCKSGADVKTTLCRVTAARWHQTSPDSWYFEITANRFLRNMVRAVVGTLVDVGRGRLSIEEFRQVIEGRRRTEAGESMPGHALFLEKVEY</sequence>
<dbReference type="AlphaFoldDB" id="A0A1I0M7Q9"/>
<dbReference type="PANTHER" id="PTHR11142">
    <property type="entry name" value="PSEUDOURIDYLATE SYNTHASE"/>
    <property type="match status" value="1"/>
</dbReference>
<evidence type="ECO:0000256" key="4">
    <source>
        <dbReference type="ARBA" id="ARBA00023235"/>
    </source>
</evidence>
<dbReference type="InterPro" id="IPR020095">
    <property type="entry name" value="PsdUridine_synth_TruA_C"/>
</dbReference>
<dbReference type="GO" id="GO:0031119">
    <property type="term" value="P:tRNA pseudouridine synthesis"/>
    <property type="evidence" value="ECO:0007669"/>
    <property type="project" value="UniProtKB-UniRule"/>
</dbReference>
<dbReference type="SUPFAM" id="SSF55120">
    <property type="entry name" value="Pseudouridine synthase"/>
    <property type="match status" value="1"/>
</dbReference>
<dbReference type="Gene3D" id="3.30.70.660">
    <property type="entry name" value="Pseudouridine synthase I, catalytic domain, C-terminal subdomain"/>
    <property type="match status" value="1"/>
</dbReference>
<comment type="subunit">
    <text evidence="5">Homodimer.</text>
</comment>
<dbReference type="GO" id="GO:0003723">
    <property type="term" value="F:RNA binding"/>
    <property type="evidence" value="ECO:0007669"/>
    <property type="project" value="InterPro"/>
</dbReference>
<dbReference type="InterPro" id="IPR020097">
    <property type="entry name" value="PsdUridine_synth_TruA_a/b_dom"/>
</dbReference>
<dbReference type="PANTHER" id="PTHR11142:SF0">
    <property type="entry name" value="TRNA PSEUDOURIDINE SYNTHASE-LIKE 1"/>
    <property type="match status" value="1"/>
</dbReference>
<dbReference type="CDD" id="cd02570">
    <property type="entry name" value="PseudoU_synth_EcTruA"/>
    <property type="match status" value="1"/>
</dbReference>
<feature type="domain" description="Nudix hydrolase" evidence="7">
    <location>
        <begin position="33"/>
        <end position="166"/>
    </location>
</feature>
<comment type="catalytic activity">
    <reaction evidence="5 6">
        <text>uridine(38/39/40) in tRNA = pseudouridine(38/39/40) in tRNA</text>
        <dbReference type="Rhea" id="RHEA:22376"/>
        <dbReference type="Rhea" id="RHEA-COMP:10085"/>
        <dbReference type="Rhea" id="RHEA-COMP:10087"/>
        <dbReference type="ChEBI" id="CHEBI:65314"/>
        <dbReference type="ChEBI" id="CHEBI:65315"/>
        <dbReference type="EC" id="5.4.99.12"/>
    </reaction>
</comment>
<dbReference type="Gene3D" id="3.90.79.10">
    <property type="entry name" value="Nucleoside Triphosphate Pyrophosphohydrolase"/>
    <property type="match status" value="1"/>
</dbReference>
<dbReference type="FunFam" id="3.30.70.580:FF:000001">
    <property type="entry name" value="tRNA pseudouridine synthase A"/>
    <property type="match status" value="1"/>
</dbReference>
<dbReference type="CDD" id="cd04692">
    <property type="entry name" value="NUDIX_Hydrolase"/>
    <property type="match status" value="1"/>
</dbReference>
<evidence type="ECO:0000313" key="8">
    <source>
        <dbReference type="EMBL" id="SEV83810.1"/>
    </source>
</evidence>
<dbReference type="HAMAP" id="MF_00171">
    <property type="entry name" value="TruA"/>
    <property type="match status" value="1"/>
</dbReference>
<dbReference type="Gene3D" id="3.30.70.580">
    <property type="entry name" value="Pseudouridine synthase I, catalytic domain, N-terminal subdomain"/>
    <property type="match status" value="1"/>
</dbReference>
<comment type="similarity">
    <text evidence="1 5 6">Belongs to the tRNA pseudouridine synthase TruA family.</text>
</comment>
<evidence type="ECO:0000256" key="6">
    <source>
        <dbReference type="RuleBase" id="RU003792"/>
    </source>
</evidence>
<evidence type="ECO:0000256" key="2">
    <source>
        <dbReference type="ARBA" id="ARBA00022694"/>
    </source>
</evidence>
<evidence type="ECO:0000256" key="5">
    <source>
        <dbReference type="HAMAP-Rule" id="MF_00171"/>
    </source>
</evidence>
<evidence type="ECO:0000313" key="9">
    <source>
        <dbReference type="Proteomes" id="UP000199373"/>
    </source>
</evidence>
<dbReference type="InterPro" id="IPR001406">
    <property type="entry name" value="PsdUridine_synth_TruA"/>
</dbReference>
<dbReference type="InterPro" id="IPR020103">
    <property type="entry name" value="PsdUridine_synth_cat_dom_sf"/>
</dbReference>
<dbReference type="PROSITE" id="PS00893">
    <property type="entry name" value="NUDIX_BOX"/>
    <property type="match status" value="1"/>
</dbReference>
<accession>A0A1I0M7Q9</accession>
<evidence type="ECO:0000256" key="1">
    <source>
        <dbReference type="ARBA" id="ARBA00009375"/>
    </source>
</evidence>
<dbReference type="InterPro" id="IPR020094">
    <property type="entry name" value="TruA/RsuA/RluB/E/F_N"/>
</dbReference>
<dbReference type="InterPro" id="IPR000086">
    <property type="entry name" value="NUDIX_hydrolase_dom"/>
</dbReference>
<dbReference type="SUPFAM" id="SSF55811">
    <property type="entry name" value="Nudix"/>
    <property type="match status" value="1"/>
</dbReference>
<protein>
    <recommendedName>
        <fullName evidence="5">tRNA pseudouridine synthase A</fullName>
        <ecNumber evidence="5">5.4.99.12</ecNumber>
    </recommendedName>
    <alternativeName>
        <fullName evidence="5">tRNA pseudouridine(38-40) synthase</fullName>
    </alternativeName>
    <alternativeName>
        <fullName evidence="5">tRNA pseudouridylate synthase I</fullName>
    </alternativeName>
    <alternativeName>
        <fullName evidence="5">tRNA-uridine isomerase I</fullName>
    </alternativeName>
</protein>
<organism evidence="8 9">
    <name type="scientific">Prevotella aff. ruminicola Tc2-24</name>
    <dbReference type="NCBI Taxonomy" id="81582"/>
    <lineage>
        <taxon>Bacteria</taxon>
        <taxon>Pseudomonadati</taxon>
        <taxon>Bacteroidota</taxon>
        <taxon>Bacteroidia</taxon>
        <taxon>Bacteroidales</taxon>
        <taxon>Prevotellaceae</taxon>
        <taxon>Prevotella</taxon>
    </lineage>
</organism>